<feature type="signal peptide" evidence="7">
    <location>
        <begin position="1"/>
        <end position="28"/>
    </location>
</feature>
<dbReference type="AlphaFoldDB" id="A0A6J1ALQ9"/>
<evidence type="ECO:0000256" key="2">
    <source>
        <dbReference type="ARBA" id="ARBA00022692"/>
    </source>
</evidence>
<sequence>MNGLFICLKFSFFWKLYLLINSSPSVFGSKLRRMSFGHAQSQPELVITVTESIRSFLLSASNDPCLSQEFRQLALTLSSRTNAPYKPIRSIWIGSDVDTRPGLISLFSGSDFVFASPKPREKSEELQERLRKLKEIAERKEYEDLVKDITPKKELNEPFSTYKDQLGFGLHVALMMFTGYLGGYFAFRALFNHSSTMNAAGGILGLVIGMLVETLLFIIRTSNPDFKSPSSTLRLKKNQ</sequence>
<evidence type="ECO:0000313" key="8">
    <source>
        <dbReference type="Proteomes" id="UP000504621"/>
    </source>
</evidence>
<feature type="transmembrane region" description="Helical" evidence="6">
    <location>
        <begin position="199"/>
        <end position="219"/>
    </location>
</feature>
<gene>
    <name evidence="9" type="primary">LOC110419162</name>
</gene>
<feature type="chain" id="PRO_5026655843" evidence="7">
    <location>
        <begin position="29"/>
        <end position="239"/>
    </location>
</feature>
<evidence type="ECO:0000256" key="1">
    <source>
        <dbReference type="ARBA" id="ARBA00004477"/>
    </source>
</evidence>
<evidence type="ECO:0000256" key="3">
    <source>
        <dbReference type="ARBA" id="ARBA00022824"/>
    </source>
</evidence>
<dbReference type="GeneID" id="110419162"/>
<dbReference type="PANTHER" id="PTHR31394">
    <property type="entry name" value="TRANSMEMBRANE PROTEIN 199"/>
    <property type="match status" value="1"/>
</dbReference>
<name>A0A6J1ALQ9_9ROSI</name>
<comment type="subcellular location">
    <subcellularLocation>
        <location evidence="1">Endoplasmic reticulum membrane</location>
        <topology evidence="1">Multi-pass membrane protein</topology>
    </subcellularLocation>
</comment>
<keyword evidence="8" id="KW-1185">Reference proteome</keyword>
<dbReference type="GO" id="GO:0070072">
    <property type="term" value="P:vacuolar proton-transporting V-type ATPase complex assembly"/>
    <property type="evidence" value="ECO:0007669"/>
    <property type="project" value="InterPro"/>
</dbReference>
<keyword evidence="4 6" id="KW-1133">Transmembrane helix</keyword>
<accession>A0A6J1ALQ9</accession>
<protein>
    <submittedName>
        <fullName evidence="9">Uncharacterized protein LOC110419162</fullName>
    </submittedName>
</protein>
<proteinExistence type="predicted"/>
<dbReference type="RefSeq" id="XP_021287751.1">
    <property type="nucleotide sequence ID" value="XM_021432076.1"/>
</dbReference>
<feature type="transmembrane region" description="Helical" evidence="6">
    <location>
        <begin position="168"/>
        <end position="187"/>
    </location>
</feature>
<dbReference type="OrthoDB" id="2018698at2759"/>
<evidence type="ECO:0000313" key="9">
    <source>
        <dbReference type="RefSeq" id="XP_021287751.1"/>
    </source>
</evidence>
<dbReference type="InterPro" id="IPR021013">
    <property type="entry name" value="ATPase_Vma12"/>
</dbReference>
<evidence type="ECO:0000256" key="5">
    <source>
        <dbReference type="ARBA" id="ARBA00023136"/>
    </source>
</evidence>
<reference evidence="9" key="1">
    <citation type="submission" date="2025-08" db="UniProtKB">
        <authorList>
            <consortium name="RefSeq"/>
        </authorList>
    </citation>
    <scope>IDENTIFICATION</scope>
    <source>
        <tissue evidence="9">Leaf</tissue>
    </source>
</reference>
<dbReference type="GO" id="GO:0005789">
    <property type="term" value="C:endoplasmic reticulum membrane"/>
    <property type="evidence" value="ECO:0007669"/>
    <property type="project" value="UniProtKB-SubCell"/>
</dbReference>
<keyword evidence="7" id="KW-0732">Signal</keyword>
<evidence type="ECO:0000256" key="7">
    <source>
        <dbReference type="SAM" id="SignalP"/>
    </source>
</evidence>
<organism evidence="8 9">
    <name type="scientific">Herrania umbratica</name>
    <dbReference type="NCBI Taxonomy" id="108875"/>
    <lineage>
        <taxon>Eukaryota</taxon>
        <taxon>Viridiplantae</taxon>
        <taxon>Streptophyta</taxon>
        <taxon>Embryophyta</taxon>
        <taxon>Tracheophyta</taxon>
        <taxon>Spermatophyta</taxon>
        <taxon>Magnoliopsida</taxon>
        <taxon>eudicotyledons</taxon>
        <taxon>Gunneridae</taxon>
        <taxon>Pentapetalae</taxon>
        <taxon>rosids</taxon>
        <taxon>malvids</taxon>
        <taxon>Malvales</taxon>
        <taxon>Malvaceae</taxon>
        <taxon>Byttnerioideae</taxon>
        <taxon>Herrania</taxon>
    </lineage>
</organism>
<dbReference type="PANTHER" id="PTHR31394:SF1">
    <property type="entry name" value="TRANSMEMBRANE PROTEIN 199"/>
    <property type="match status" value="1"/>
</dbReference>
<keyword evidence="3" id="KW-0256">Endoplasmic reticulum</keyword>
<evidence type="ECO:0000256" key="4">
    <source>
        <dbReference type="ARBA" id="ARBA00022989"/>
    </source>
</evidence>
<evidence type="ECO:0000256" key="6">
    <source>
        <dbReference type="SAM" id="Phobius"/>
    </source>
</evidence>
<keyword evidence="2 6" id="KW-0812">Transmembrane</keyword>
<dbReference type="Proteomes" id="UP000504621">
    <property type="component" value="Unplaced"/>
</dbReference>
<keyword evidence="5 6" id="KW-0472">Membrane</keyword>